<dbReference type="EMBL" id="CP073041">
    <property type="protein sequence ID" value="UXE64225.1"/>
    <property type="molecule type" value="Genomic_DNA"/>
</dbReference>
<dbReference type="KEGG" id="wna:KA717_18050"/>
<sequence>MLEEIKTESLDYHAIKSYFSQHQNLTTISLIKISETEKNFLKEKQIYINTLYKNFNKAIKGDQDKINLDPRRFQLIAVREKLIYLLCPFTQRKLATEQSLWVTPDIIFYRFESKNPFYLLTTHINTGFKKGALYFPDFNLLIKADDPQWGVLPSVIPTFQALMVTHYHEVIFYLNNRNPKKLAVCLGHDNFAHHIFNELSGLYRLEKAHLLNQIDTFWILRETLGKIENIFPQISPQKIKKIAIINHTKVNKEEAYIQIFRETLKNNHFCLHVGDCYISNALAQRIYQLAIESDNCSNLPNQIQTIKKFHYPLLWISIRVDNRTWTDQENGFANLINALAEKFPNLGVVFDGFSYQEDTLFSGKINELKTIEKQNDIVKKIHQRSQSDVAIYNTVGCSLYESIIWANSIDFYLAHHGTIQHKVGWLANKPGIVHSNTKVLNSSHHYIENAREKGIKPVYIHPRFVQDVQLNISDPRNNLDNYQVDWQVLQQYLLEVILEIHRKKKLFNRIILIITKYRKNPRWFLIDCKNNLKYFLKHLIRFIDFSQL</sequence>
<dbReference type="AlphaFoldDB" id="A0A977Q0A5"/>
<organism evidence="1">
    <name type="scientific">Woronichinia naegeliana WA131</name>
    <dbReference type="NCBI Taxonomy" id="2824559"/>
    <lineage>
        <taxon>Bacteria</taxon>
        <taxon>Bacillati</taxon>
        <taxon>Cyanobacteriota</taxon>
        <taxon>Cyanophyceae</taxon>
        <taxon>Synechococcales</taxon>
        <taxon>Coelosphaeriaceae</taxon>
        <taxon>Woronichinia</taxon>
    </lineage>
</organism>
<dbReference type="Proteomes" id="UP001065613">
    <property type="component" value="Chromosome"/>
</dbReference>
<reference evidence="1" key="1">
    <citation type="submission" date="2021-04" db="EMBL/GenBank/DDBJ databases">
        <title>Genome sequence of Woronichinia naegeliana from Washington state freshwater lake bloom.</title>
        <authorList>
            <person name="Dreher T.W."/>
        </authorList>
    </citation>
    <scope>NUCLEOTIDE SEQUENCE</scope>
    <source>
        <strain evidence="1">WA131</strain>
    </source>
</reference>
<proteinExistence type="predicted"/>
<accession>A0A977Q0A5</accession>
<protein>
    <submittedName>
        <fullName evidence="1">Uncharacterized protein</fullName>
    </submittedName>
</protein>
<name>A0A977Q0A5_9CYAN</name>
<evidence type="ECO:0000313" key="1">
    <source>
        <dbReference type="EMBL" id="UXE64225.1"/>
    </source>
</evidence>
<gene>
    <name evidence="1" type="ORF">KA717_18050</name>
</gene>